<dbReference type="HOGENOM" id="CLU_850085_0_0_1"/>
<keyword evidence="1" id="KW-0175">Coiled coil</keyword>
<accession>W4KFN5</accession>
<reference evidence="2 3" key="1">
    <citation type="journal article" date="2012" name="New Phytol.">
        <title>Insight into trade-off between wood decay and parasitism from the genome of a fungal forest pathogen.</title>
        <authorList>
            <person name="Olson A."/>
            <person name="Aerts A."/>
            <person name="Asiegbu F."/>
            <person name="Belbahri L."/>
            <person name="Bouzid O."/>
            <person name="Broberg A."/>
            <person name="Canback B."/>
            <person name="Coutinho P.M."/>
            <person name="Cullen D."/>
            <person name="Dalman K."/>
            <person name="Deflorio G."/>
            <person name="van Diepen L.T."/>
            <person name="Dunand C."/>
            <person name="Duplessis S."/>
            <person name="Durling M."/>
            <person name="Gonthier P."/>
            <person name="Grimwood J."/>
            <person name="Fossdal C.G."/>
            <person name="Hansson D."/>
            <person name="Henrissat B."/>
            <person name="Hietala A."/>
            <person name="Himmelstrand K."/>
            <person name="Hoffmeister D."/>
            <person name="Hogberg N."/>
            <person name="James T.Y."/>
            <person name="Karlsson M."/>
            <person name="Kohler A."/>
            <person name="Kues U."/>
            <person name="Lee Y.H."/>
            <person name="Lin Y.C."/>
            <person name="Lind M."/>
            <person name="Lindquist E."/>
            <person name="Lombard V."/>
            <person name="Lucas S."/>
            <person name="Lunden K."/>
            <person name="Morin E."/>
            <person name="Murat C."/>
            <person name="Park J."/>
            <person name="Raffaello T."/>
            <person name="Rouze P."/>
            <person name="Salamov A."/>
            <person name="Schmutz J."/>
            <person name="Solheim H."/>
            <person name="Stahlberg J."/>
            <person name="Velez H."/>
            <person name="de Vries R.P."/>
            <person name="Wiebenga A."/>
            <person name="Woodward S."/>
            <person name="Yakovlev I."/>
            <person name="Garbelotto M."/>
            <person name="Martin F."/>
            <person name="Grigoriev I.V."/>
            <person name="Stenlid J."/>
        </authorList>
    </citation>
    <scope>NUCLEOTIDE SEQUENCE [LARGE SCALE GENOMIC DNA]</scope>
    <source>
        <strain evidence="2 3">TC 32-1</strain>
    </source>
</reference>
<dbReference type="GeneID" id="20665874"/>
<evidence type="ECO:0000256" key="1">
    <source>
        <dbReference type="SAM" id="Coils"/>
    </source>
</evidence>
<dbReference type="AlphaFoldDB" id="W4KFN5"/>
<keyword evidence="3" id="KW-1185">Reference proteome</keyword>
<dbReference type="EMBL" id="KI925456">
    <property type="protein sequence ID" value="ETW84667.1"/>
    <property type="molecule type" value="Genomic_DNA"/>
</dbReference>
<sequence>MAAGGSADAGGSTACKRPVSFARFPVCADFFKASSSQATEISAVTTSFESRDLTSAMHDTRLQERAVRRSTGVLLSGIHEQWEQERARHKEELAALFARQLQELRGEMEGMLEKAVEKAAGKAEREQEMRDVVLAKRLEKAEGAGEATARVGTQEKLQLDSRFKTDHEQLQATVHRQVEHMAMLSEHKKSKVRCRQLTTVESLVPSEVCPSDHGCSGIVGLAHTIEGLCNLIKPTKAFDKIVAAGCKDKERLATAKGLFTGSTSDKVLALRLLKSPAGYLVVRRFAPLRRKAPVDRELEGIQPAGDRLHSQTRDGILLLVFFVCDYD</sequence>
<gene>
    <name evidence="2" type="ORF">HETIRDRAFT_103195</name>
</gene>
<dbReference type="RefSeq" id="XP_009544305.1">
    <property type="nucleotide sequence ID" value="XM_009546010.1"/>
</dbReference>
<organism evidence="2 3">
    <name type="scientific">Heterobasidion irregulare (strain TC 32-1)</name>
    <dbReference type="NCBI Taxonomy" id="747525"/>
    <lineage>
        <taxon>Eukaryota</taxon>
        <taxon>Fungi</taxon>
        <taxon>Dikarya</taxon>
        <taxon>Basidiomycota</taxon>
        <taxon>Agaricomycotina</taxon>
        <taxon>Agaricomycetes</taxon>
        <taxon>Russulales</taxon>
        <taxon>Bondarzewiaceae</taxon>
        <taxon>Heterobasidion</taxon>
        <taxon>Heterobasidion annosum species complex</taxon>
    </lineage>
</organism>
<feature type="coiled-coil region" evidence="1">
    <location>
        <begin position="79"/>
        <end position="118"/>
    </location>
</feature>
<protein>
    <submittedName>
        <fullName evidence="2">Uncharacterized protein</fullName>
    </submittedName>
</protein>
<evidence type="ECO:0000313" key="2">
    <source>
        <dbReference type="EMBL" id="ETW84667.1"/>
    </source>
</evidence>
<dbReference type="Proteomes" id="UP000030671">
    <property type="component" value="Unassembled WGS sequence"/>
</dbReference>
<name>W4KFN5_HETIT</name>
<proteinExistence type="predicted"/>
<dbReference type="KEGG" id="hir:HETIRDRAFT_103195"/>
<evidence type="ECO:0000313" key="3">
    <source>
        <dbReference type="Proteomes" id="UP000030671"/>
    </source>
</evidence>
<dbReference type="InParanoid" id="W4KFN5"/>